<evidence type="ECO:0000256" key="11">
    <source>
        <dbReference type="ARBA" id="ARBA00023033"/>
    </source>
</evidence>
<organism evidence="15 16">
    <name type="scientific">Crepidotus variabilis</name>
    <dbReference type="NCBI Taxonomy" id="179855"/>
    <lineage>
        <taxon>Eukaryota</taxon>
        <taxon>Fungi</taxon>
        <taxon>Dikarya</taxon>
        <taxon>Basidiomycota</taxon>
        <taxon>Agaricomycotina</taxon>
        <taxon>Agaricomycetes</taxon>
        <taxon>Agaricomycetidae</taxon>
        <taxon>Agaricales</taxon>
        <taxon>Agaricineae</taxon>
        <taxon>Crepidotaceae</taxon>
        <taxon>Crepidotus</taxon>
    </lineage>
</organism>
<dbReference type="PANTHER" id="PTHR24305">
    <property type="entry name" value="CYTOCHROME P450"/>
    <property type="match status" value="1"/>
</dbReference>
<keyword evidence="12" id="KW-0472">Membrane</keyword>
<keyword evidence="6" id="KW-0812">Transmembrane</keyword>
<keyword evidence="10 13" id="KW-0408">Iron</keyword>
<dbReference type="GO" id="GO:0005506">
    <property type="term" value="F:iron ion binding"/>
    <property type="evidence" value="ECO:0007669"/>
    <property type="project" value="InterPro"/>
</dbReference>
<dbReference type="EMBL" id="MU157903">
    <property type="protein sequence ID" value="KAF9524181.1"/>
    <property type="molecule type" value="Genomic_DNA"/>
</dbReference>
<evidence type="ECO:0000256" key="8">
    <source>
        <dbReference type="ARBA" id="ARBA00022989"/>
    </source>
</evidence>
<evidence type="ECO:0000256" key="4">
    <source>
        <dbReference type="ARBA" id="ARBA00010617"/>
    </source>
</evidence>
<sequence>MIVILGATLVFVFLIRKVVRYGNIIRGIGNAPGRRSLFSPDSFLGGVIPRTTGITLGRNYAFVDKHIAFARLGYDIETTVTLLPKPRADIFVADASLVKEITSSRSKFPKPLEQYTLLGFFGPNIVVSEAHEWKKYRKISAPAFSERNNKLVWEVTIKIMDSLFDDVWAEKKSIVIEHGVNLTLPLALFVIGVAGFGQNMSWSDDETVPFGRKMTFKQALHITTAEFVPKLFLPEWSLSLTEKTRRCRDGFSELRQYMKEMVHERLAAGSLEDRHDLFSSLLSANGNEEISLDEDEILGNIYIFLLAGHETTAHTLCYALALLALYEEEQEALHAHICALAPHGQAPPYEDMPKFTRVLAVMYETLRLFPSVTTIPKSAAEDTQLTTVNAEGKRLTIPVPRGTHITIHTAGLHFNPRYWTDPHKFMPERFLKSWNKDAFLPFSGGARACIGRKFSETEFTAAIVKLLLKYQVTIKDEPEFATEIFEQKKERVLKSTQFITTSPVRVPLVFTLRS</sequence>
<keyword evidence="16" id="KW-1185">Reference proteome</keyword>
<comment type="pathway">
    <text evidence="3">Secondary metabolite biosynthesis; terpenoid biosynthesis.</text>
</comment>
<dbReference type="InterPro" id="IPR002401">
    <property type="entry name" value="Cyt_P450_E_grp-I"/>
</dbReference>
<evidence type="ECO:0000313" key="15">
    <source>
        <dbReference type="EMBL" id="KAF9524181.1"/>
    </source>
</evidence>
<evidence type="ECO:0000256" key="14">
    <source>
        <dbReference type="RuleBase" id="RU000461"/>
    </source>
</evidence>
<evidence type="ECO:0000313" key="16">
    <source>
        <dbReference type="Proteomes" id="UP000807306"/>
    </source>
</evidence>
<dbReference type="InterPro" id="IPR050121">
    <property type="entry name" value="Cytochrome_P450_monoxygenase"/>
</dbReference>
<protein>
    <submittedName>
        <fullName evidence="15">Cytochrome P450</fullName>
    </submittedName>
</protein>
<evidence type="ECO:0000256" key="2">
    <source>
        <dbReference type="ARBA" id="ARBA00004370"/>
    </source>
</evidence>
<gene>
    <name evidence="15" type="ORF">CPB83DRAFT_637377</name>
</gene>
<keyword evidence="5 13" id="KW-0349">Heme</keyword>
<reference evidence="15" key="1">
    <citation type="submission" date="2020-11" db="EMBL/GenBank/DDBJ databases">
        <authorList>
            <consortium name="DOE Joint Genome Institute"/>
            <person name="Ahrendt S."/>
            <person name="Riley R."/>
            <person name="Andreopoulos W."/>
            <person name="Labutti K."/>
            <person name="Pangilinan J."/>
            <person name="Ruiz-Duenas F.J."/>
            <person name="Barrasa J.M."/>
            <person name="Sanchez-Garcia M."/>
            <person name="Camarero S."/>
            <person name="Miyauchi S."/>
            <person name="Serrano A."/>
            <person name="Linde D."/>
            <person name="Babiker R."/>
            <person name="Drula E."/>
            <person name="Ayuso-Fernandez I."/>
            <person name="Pacheco R."/>
            <person name="Padilla G."/>
            <person name="Ferreira P."/>
            <person name="Barriuso J."/>
            <person name="Kellner H."/>
            <person name="Castanera R."/>
            <person name="Alfaro M."/>
            <person name="Ramirez L."/>
            <person name="Pisabarro A.G."/>
            <person name="Kuo A."/>
            <person name="Tritt A."/>
            <person name="Lipzen A."/>
            <person name="He G."/>
            <person name="Yan M."/>
            <person name="Ng V."/>
            <person name="Cullen D."/>
            <person name="Martin F."/>
            <person name="Rosso M.-N."/>
            <person name="Henrissat B."/>
            <person name="Hibbett D."/>
            <person name="Martinez A.T."/>
            <person name="Grigoriev I.V."/>
        </authorList>
    </citation>
    <scope>NUCLEOTIDE SEQUENCE</scope>
    <source>
        <strain evidence="15">CBS 506.95</strain>
    </source>
</reference>
<keyword evidence="11 14" id="KW-0503">Monooxygenase</keyword>
<comment type="cofactor">
    <cofactor evidence="1 13">
        <name>heme</name>
        <dbReference type="ChEBI" id="CHEBI:30413"/>
    </cofactor>
</comment>
<evidence type="ECO:0000256" key="3">
    <source>
        <dbReference type="ARBA" id="ARBA00004721"/>
    </source>
</evidence>
<feature type="binding site" description="axial binding residue" evidence="13">
    <location>
        <position position="449"/>
    </location>
    <ligand>
        <name>heme</name>
        <dbReference type="ChEBI" id="CHEBI:30413"/>
    </ligand>
    <ligandPart>
        <name>Fe</name>
        <dbReference type="ChEBI" id="CHEBI:18248"/>
    </ligandPart>
</feature>
<dbReference type="GO" id="GO:0016020">
    <property type="term" value="C:membrane"/>
    <property type="evidence" value="ECO:0007669"/>
    <property type="project" value="UniProtKB-SubCell"/>
</dbReference>
<dbReference type="InterPro" id="IPR001128">
    <property type="entry name" value="Cyt_P450"/>
</dbReference>
<dbReference type="SUPFAM" id="SSF48264">
    <property type="entry name" value="Cytochrome P450"/>
    <property type="match status" value="1"/>
</dbReference>
<dbReference type="AlphaFoldDB" id="A0A9P6E7X0"/>
<evidence type="ECO:0000256" key="13">
    <source>
        <dbReference type="PIRSR" id="PIRSR602401-1"/>
    </source>
</evidence>
<dbReference type="InterPro" id="IPR036396">
    <property type="entry name" value="Cyt_P450_sf"/>
</dbReference>
<evidence type="ECO:0000256" key="10">
    <source>
        <dbReference type="ARBA" id="ARBA00023004"/>
    </source>
</evidence>
<keyword evidence="9 14" id="KW-0560">Oxidoreductase</keyword>
<evidence type="ECO:0000256" key="5">
    <source>
        <dbReference type="ARBA" id="ARBA00022617"/>
    </source>
</evidence>
<dbReference type="Gene3D" id="1.10.630.10">
    <property type="entry name" value="Cytochrome P450"/>
    <property type="match status" value="1"/>
</dbReference>
<name>A0A9P6E7X0_9AGAR</name>
<dbReference type="PROSITE" id="PS00086">
    <property type="entry name" value="CYTOCHROME_P450"/>
    <property type="match status" value="1"/>
</dbReference>
<dbReference type="GO" id="GO:0020037">
    <property type="term" value="F:heme binding"/>
    <property type="evidence" value="ECO:0007669"/>
    <property type="project" value="InterPro"/>
</dbReference>
<keyword evidence="7 13" id="KW-0479">Metal-binding</keyword>
<dbReference type="OrthoDB" id="1470350at2759"/>
<comment type="subcellular location">
    <subcellularLocation>
        <location evidence="2">Membrane</location>
    </subcellularLocation>
</comment>
<evidence type="ECO:0000256" key="9">
    <source>
        <dbReference type="ARBA" id="ARBA00023002"/>
    </source>
</evidence>
<evidence type="ECO:0000256" key="12">
    <source>
        <dbReference type="ARBA" id="ARBA00023136"/>
    </source>
</evidence>
<accession>A0A9P6E7X0</accession>
<dbReference type="GO" id="GO:0016705">
    <property type="term" value="F:oxidoreductase activity, acting on paired donors, with incorporation or reduction of molecular oxygen"/>
    <property type="evidence" value="ECO:0007669"/>
    <property type="project" value="InterPro"/>
</dbReference>
<keyword evidence="8" id="KW-1133">Transmembrane helix</keyword>
<comment type="similarity">
    <text evidence="4 14">Belongs to the cytochrome P450 family.</text>
</comment>
<evidence type="ECO:0000256" key="6">
    <source>
        <dbReference type="ARBA" id="ARBA00022692"/>
    </source>
</evidence>
<dbReference type="InterPro" id="IPR017972">
    <property type="entry name" value="Cyt_P450_CS"/>
</dbReference>
<evidence type="ECO:0000256" key="7">
    <source>
        <dbReference type="ARBA" id="ARBA00022723"/>
    </source>
</evidence>
<dbReference type="PRINTS" id="PR00463">
    <property type="entry name" value="EP450I"/>
</dbReference>
<dbReference type="Proteomes" id="UP000807306">
    <property type="component" value="Unassembled WGS sequence"/>
</dbReference>
<dbReference type="Pfam" id="PF00067">
    <property type="entry name" value="p450"/>
    <property type="match status" value="1"/>
</dbReference>
<dbReference type="PANTHER" id="PTHR24305:SF166">
    <property type="entry name" value="CYTOCHROME P450 12A4, MITOCHONDRIAL-RELATED"/>
    <property type="match status" value="1"/>
</dbReference>
<dbReference type="PRINTS" id="PR00385">
    <property type="entry name" value="P450"/>
</dbReference>
<dbReference type="GO" id="GO:0004497">
    <property type="term" value="F:monooxygenase activity"/>
    <property type="evidence" value="ECO:0007669"/>
    <property type="project" value="UniProtKB-KW"/>
</dbReference>
<evidence type="ECO:0000256" key="1">
    <source>
        <dbReference type="ARBA" id="ARBA00001971"/>
    </source>
</evidence>
<proteinExistence type="inferred from homology"/>
<comment type="caution">
    <text evidence="15">The sequence shown here is derived from an EMBL/GenBank/DDBJ whole genome shotgun (WGS) entry which is preliminary data.</text>
</comment>